<sequence>MPVILHATQRPWCCGQIVLEIVKYRKRSTSTPPHLNPLADLVFVIRRATRSAPASTASIPLLYDIAARLEDREAAPGRRFARENASHLFVLRKRMWVCVIVRGRGADDAQREGRTKRMMQLDWVLSIAESLTIRAVKHGQGKPQVA</sequence>
<evidence type="ECO:0000313" key="1">
    <source>
        <dbReference type="EMBL" id="EDU44028.1"/>
    </source>
</evidence>
<proteinExistence type="predicted"/>
<gene>
    <name evidence="1" type="ORF">PTRG_10978</name>
</gene>
<protein>
    <submittedName>
        <fullName evidence="1">Uncharacterized protein</fullName>
    </submittedName>
</protein>
<reference evidence="2" key="1">
    <citation type="journal article" date="2013" name="G3 (Bethesda)">
        <title>Comparative genomics of a plant-pathogenic fungus, Pyrenophora tritici-repentis, reveals transduplication and the impact of repeat elements on pathogenicity and population divergence.</title>
        <authorList>
            <person name="Manning V.A."/>
            <person name="Pandelova I."/>
            <person name="Dhillon B."/>
            <person name="Wilhelm L.J."/>
            <person name="Goodwin S.B."/>
            <person name="Berlin A.M."/>
            <person name="Figueroa M."/>
            <person name="Freitag M."/>
            <person name="Hane J.K."/>
            <person name="Henrissat B."/>
            <person name="Holman W.H."/>
            <person name="Kodira C.D."/>
            <person name="Martin J."/>
            <person name="Oliver R.P."/>
            <person name="Robbertse B."/>
            <person name="Schackwitz W."/>
            <person name="Schwartz D.C."/>
            <person name="Spatafora J.W."/>
            <person name="Turgeon B.G."/>
            <person name="Yandava C."/>
            <person name="Young S."/>
            <person name="Zhou S."/>
            <person name="Zeng Q."/>
            <person name="Grigoriev I.V."/>
            <person name="Ma L.-J."/>
            <person name="Ciuffetti L.M."/>
        </authorList>
    </citation>
    <scope>NUCLEOTIDE SEQUENCE [LARGE SCALE GENOMIC DNA]</scope>
    <source>
        <strain evidence="2">Pt-1C-BFP</strain>
    </source>
</reference>
<dbReference type="InParanoid" id="B2WLW8"/>
<dbReference type="AlphaFoldDB" id="B2WLW8"/>
<dbReference type="HOGENOM" id="CLU_1778431_0_0_1"/>
<dbReference type="Proteomes" id="UP000001471">
    <property type="component" value="Unassembled WGS sequence"/>
</dbReference>
<evidence type="ECO:0000313" key="2">
    <source>
        <dbReference type="Proteomes" id="UP000001471"/>
    </source>
</evidence>
<name>B2WLW8_PYRTR</name>
<dbReference type="EMBL" id="DS231629">
    <property type="protein sequence ID" value="EDU44028.1"/>
    <property type="molecule type" value="Genomic_DNA"/>
</dbReference>
<accession>B2WLW8</accession>
<organism evidence="1 2">
    <name type="scientific">Pyrenophora tritici-repentis (strain Pt-1C-BFP)</name>
    <name type="common">Wheat tan spot fungus</name>
    <name type="synonym">Drechslera tritici-repentis</name>
    <dbReference type="NCBI Taxonomy" id="426418"/>
    <lineage>
        <taxon>Eukaryota</taxon>
        <taxon>Fungi</taxon>
        <taxon>Dikarya</taxon>
        <taxon>Ascomycota</taxon>
        <taxon>Pezizomycotina</taxon>
        <taxon>Dothideomycetes</taxon>
        <taxon>Pleosporomycetidae</taxon>
        <taxon>Pleosporales</taxon>
        <taxon>Pleosporineae</taxon>
        <taxon>Pleosporaceae</taxon>
        <taxon>Pyrenophora</taxon>
    </lineage>
</organism>